<gene>
    <name evidence="2" type="ORF">ACFP3J_02955</name>
</gene>
<dbReference type="RefSeq" id="WP_344347219.1">
    <property type="nucleotide sequence ID" value="NZ_BAAASM010000009.1"/>
</dbReference>
<protein>
    <submittedName>
        <fullName evidence="2">Uncharacterized protein</fullName>
    </submittedName>
</protein>
<accession>A0ABW0WDB4</accession>
<sequence length="111" mass="12631">MTASDEDISCRTKVPYASHAEAKRRWKRLRRQPGRHRLVIYECRYCPNYHIGNPFGHQTYRRPGAPYTTGRTTAATPPRRRAPATTTDDTAAPTPDYDPDAPYLTDRDPAA</sequence>
<evidence type="ECO:0000313" key="3">
    <source>
        <dbReference type="Proteomes" id="UP001596065"/>
    </source>
</evidence>
<reference evidence="3" key="1">
    <citation type="journal article" date="2019" name="Int. J. Syst. Evol. Microbiol.">
        <title>The Global Catalogue of Microorganisms (GCM) 10K type strain sequencing project: providing services to taxonomists for standard genome sequencing and annotation.</title>
        <authorList>
            <consortium name="The Broad Institute Genomics Platform"/>
            <consortium name="The Broad Institute Genome Sequencing Center for Infectious Disease"/>
            <person name="Wu L."/>
            <person name="Ma J."/>
        </authorList>
    </citation>
    <scope>NUCLEOTIDE SEQUENCE [LARGE SCALE GENOMIC DNA]</scope>
    <source>
        <strain evidence="3">KCTC 5701</strain>
    </source>
</reference>
<dbReference type="EMBL" id="JBHSOE010000003">
    <property type="protein sequence ID" value="MFC5654451.1"/>
    <property type="molecule type" value="Genomic_DNA"/>
</dbReference>
<dbReference type="Proteomes" id="UP001596065">
    <property type="component" value="Unassembled WGS sequence"/>
</dbReference>
<feature type="region of interest" description="Disordered" evidence="1">
    <location>
        <begin position="57"/>
        <end position="111"/>
    </location>
</feature>
<keyword evidence="3" id="KW-1185">Reference proteome</keyword>
<proteinExistence type="predicted"/>
<organism evidence="2 3">
    <name type="scientific">Streptomyces nogalater</name>
    <dbReference type="NCBI Taxonomy" id="38314"/>
    <lineage>
        <taxon>Bacteria</taxon>
        <taxon>Bacillati</taxon>
        <taxon>Actinomycetota</taxon>
        <taxon>Actinomycetes</taxon>
        <taxon>Kitasatosporales</taxon>
        <taxon>Streptomycetaceae</taxon>
        <taxon>Streptomyces</taxon>
    </lineage>
</organism>
<comment type="caution">
    <text evidence="2">The sequence shown here is derived from an EMBL/GenBank/DDBJ whole genome shotgun (WGS) entry which is preliminary data.</text>
</comment>
<name>A0ABW0WDB4_STRNO</name>
<evidence type="ECO:0000256" key="1">
    <source>
        <dbReference type="SAM" id="MobiDB-lite"/>
    </source>
</evidence>
<feature type="compositionally biased region" description="Low complexity" evidence="1">
    <location>
        <begin position="61"/>
        <end position="95"/>
    </location>
</feature>
<evidence type="ECO:0000313" key="2">
    <source>
        <dbReference type="EMBL" id="MFC5654451.1"/>
    </source>
</evidence>